<evidence type="ECO:0000259" key="5">
    <source>
        <dbReference type="Pfam" id="PF13086"/>
    </source>
</evidence>
<organism evidence="7 8">
    <name type="scientific">Kingdonia uniflora</name>
    <dbReference type="NCBI Taxonomy" id="39325"/>
    <lineage>
        <taxon>Eukaryota</taxon>
        <taxon>Viridiplantae</taxon>
        <taxon>Streptophyta</taxon>
        <taxon>Embryophyta</taxon>
        <taxon>Tracheophyta</taxon>
        <taxon>Spermatophyta</taxon>
        <taxon>Magnoliopsida</taxon>
        <taxon>Ranunculales</taxon>
        <taxon>Circaeasteraceae</taxon>
        <taxon>Kingdonia</taxon>
    </lineage>
</organism>
<dbReference type="PANTHER" id="PTHR10887">
    <property type="entry name" value="DNA2/NAM7 HELICASE FAMILY"/>
    <property type="match status" value="1"/>
</dbReference>
<dbReference type="InterPro" id="IPR047187">
    <property type="entry name" value="SF1_C_Upf1"/>
</dbReference>
<dbReference type="GO" id="GO:0005524">
    <property type="term" value="F:ATP binding"/>
    <property type="evidence" value="ECO:0007669"/>
    <property type="project" value="UniProtKB-KW"/>
</dbReference>
<gene>
    <name evidence="7" type="ORF">GIB67_002009</name>
</gene>
<dbReference type="GO" id="GO:0005694">
    <property type="term" value="C:chromosome"/>
    <property type="evidence" value="ECO:0007669"/>
    <property type="project" value="UniProtKB-ARBA"/>
</dbReference>
<dbReference type="InterPro" id="IPR045055">
    <property type="entry name" value="DNA2/NAM7-like"/>
</dbReference>
<name>A0A7J7MA05_9MAGN</name>
<dbReference type="Proteomes" id="UP000541444">
    <property type="component" value="Unassembled WGS sequence"/>
</dbReference>
<protein>
    <submittedName>
        <fullName evidence="7">Uncharacterized protein</fullName>
    </submittedName>
</protein>
<feature type="domain" description="DNA2/NAM7 helicase-like C-terminal" evidence="6">
    <location>
        <begin position="109"/>
        <end position="300"/>
    </location>
</feature>
<evidence type="ECO:0000313" key="8">
    <source>
        <dbReference type="Proteomes" id="UP000541444"/>
    </source>
</evidence>
<dbReference type="InterPro" id="IPR027417">
    <property type="entry name" value="P-loop_NTPase"/>
</dbReference>
<sequence length="361" mass="40398">MQQKLSGIDHSITDAKKHGATGGDLDSICASVLSEAAIVFSTLSFSGSNLFSKLNHVFYVVIIDEAAQAVEPATLVPLTNRCKQVFLVGDPDQLPATAISTIAEKHRYGMSLLTRFPKAEYPVQILKTQYHMHPEIRCFPLKEFYKNELEDGPDVKDKTQRSWHDYRCFGPFCFFVIKEGFESQPSRSGSFVNEDEVEFVLLMYKNLVTRYPELKPSQNNSGPDYSSSSQIAIISPYGDQMKLFRDGFRDKFGIESDKLVDINTVDGFQGREKVVAIFSCVRANKNKSIRFVADSRRMNVGKVFSPGGSDENMSTMKVVKKVEAMIEEVQSHLDVTENNTISYANQEVGVDDGGDRGMDDD</sequence>
<keyword evidence="4" id="KW-0067">ATP-binding</keyword>
<evidence type="ECO:0000259" key="6">
    <source>
        <dbReference type="Pfam" id="PF13087"/>
    </source>
</evidence>
<dbReference type="FunFam" id="3.40.50.300:FF:000326">
    <property type="entry name" value="P-loop containing nucleoside triphosphate hydrolase"/>
    <property type="match status" value="1"/>
</dbReference>
<dbReference type="OrthoDB" id="6513042at2759"/>
<dbReference type="Pfam" id="PF13087">
    <property type="entry name" value="AAA_12"/>
    <property type="match status" value="1"/>
</dbReference>
<evidence type="ECO:0000256" key="4">
    <source>
        <dbReference type="ARBA" id="ARBA00022840"/>
    </source>
</evidence>
<dbReference type="GO" id="GO:0016787">
    <property type="term" value="F:hydrolase activity"/>
    <property type="evidence" value="ECO:0007669"/>
    <property type="project" value="UniProtKB-KW"/>
</dbReference>
<dbReference type="Gene3D" id="3.40.50.300">
    <property type="entry name" value="P-loop containing nucleotide triphosphate hydrolases"/>
    <property type="match status" value="2"/>
</dbReference>
<evidence type="ECO:0000256" key="2">
    <source>
        <dbReference type="ARBA" id="ARBA00022801"/>
    </source>
</evidence>
<dbReference type="Pfam" id="PF13086">
    <property type="entry name" value="AAA_11"/>
    <property type="match status" value="1"/>
</dbReference>
<dbReference type="AlphaFoldDB" id="A0A7J7MA05"/>
<evidence type="ECO:0000313" key="7">
    <source>
        <dbReference type="EMBL" id="KAF6151726.1"/>
    </source>
</evidence>
<keyword evidence="8" id="KW-1185">Reference proteome</keyword>
<proteinExistence type="predicted"/>
<keyword evidence="2" id="KW-0378">Hydrolase</keyword>
<keyword evidence="1" id="KW-0547">Nucleotide-binding</keyword>
<dbReference type="PANTHER" id="PTHR10887:SF538">
    <property type="entry name" value="HELICASE MAGATAMA 3-RELATED"/>
    <property type="match status" value="1"/>
</dbReference>
<dbReference type="InterPro" id="IPR041677">
    <property type="entry name" value="DNA2/NAM7_AAA_11"/>
</dbReference>
<keyword evidence="3" id="KW-0347">Helicase</keyword>
<feature type="domain" description="DNA2/NAM7 helicase helicase" evidence="5">
    <location>
        <begin position="27"/>
        <end position="100"/>
    </location>
</feature>
<evidence type="ECO:0000256" key="1">
    <source>
        <dbReference type="ARBA" id="ARBA00022741"/>
    </source>
</evidence>
<dbReference type="InterPro" id="IPR041679">
    <property type="entry name" value="DNA2/NAM7-like_C"/>
</dbReference>
<dbReference type="GO" id="GO:0004386">
    <property type="term" value="F:helicase activity"/>
    <property type="evidence" value="ECO:0007669"/>
    <property type="project" value="UniProtKB-KW"/>
</dbReference>
<accession>A0A7J7MA05</accession>
<evidence type="ECO:0000256" key="3">
    <source>
        <dbReference type="ARBA" id="ARBA00022806"/>
    </source>
</evidence>
<dbReference type="SUPFAM" id="SSF52540">
    <property type="entry name" value="P-loop containing nucleoside triphosphate hydrolases"/>
    <property type="match status" value="1"/>
</dbReference>
<dbReference type="CDD" id="cd18808">
    <property type="entry name" value="SF1_C_Upf1"/>
    <property type="match status" value="1"/>
</dbReference>
<dbReference type="EMBL" id="JACGCM010001662">
    <property type="protein sequence ID" value="KAF6151726.1"/>
    <property type="molecule type" value="Genomic_DNA"/>
</dbReference>
<reference evidence="7 8" key="1">
    <citation type="journal article" date="2020" name="IScience">
        <title>Genome Sequencing of the Endangered Kingdonia uniflora (Circaeasteraceae, Ranunculales) Reveals Potential Mechanisms of Evolutionary Specialization.</title>
        <authorList>
            <person name="Sun Y."/>
            <person name="Deng T."/>
            <person name="Zhang A."/>
            <person name="Moore M.J."/>
            <person name="Landis J.B."/>
            <person name="Lin N."/>
            <person name="Zhang H."/>
            <person name="Zhang X."/>
            <person name="Huang J."/>
            <person name="Zhang X."/>
            <person name="Sun H."/>
            <person name="Wang H."/>
        </authorList>
    </citation>
    <scope>NUCLEOTIDE SEQUENCE [LARGE SCALE GENOMIC DNA]</scope>
    <source>
        <strain evidence="7">TB1705</strain>
        <tissue evidence="7">Leaf</tissue>
    </source>
</reference>
<comment type="caution">
    <text evidence="7">The sequence shown here is derived from an EMBL/GenBank/DDBJ whole genome shotgun (WGS) entry which is preliminary data.</text>
</comment>